<dbReference type="AlphaFoldDB" id="A0A414AWB9"/>
<dbReference type="Proteomes" id="UP000283975">
    <property type="component" value="Unassembled WGS sequence"/>
</dbReference>
<organism evidence="2 3">
    <name type="scientific">Enterocloster bolteae</name>
    <dbReference type="NCBI Taxonomy" id="208479"/>
    <lineage>
        <taxon>Bacteria</taxon>
        <taxon>Bacillati</taxon>
        <taxon>Bacillota</taxon>
        <taxon>Clostridia</taxon>
        <taxon>Lachnospirales</taxon>
        <taxon>Lachnospiraceae</taxon>
        <taxon>Enterocloster</taxon>
    </lineage>
</organism>
<evidence type="ECO:0000313" key="2">
    <source>
        <dbReference type="EMBL" id="RHC56147.1"/>
    </source>
</evidence>
<evidence type="ECO:0000313" key="1">
    <source>
        <dbReference type="EMBL" id="RGV76079.1"/>
    </source>
</evidence>
<dbReference type="EMBL" id="QSHZ01000010">
    <property type="protein sequence ID" value="RHC56147.1"/>
    <property type="molecule type" value="Genomic_DNA"/>
</dbReference>
<evidence type="ECO:0000313" key="3">
    <source>
        <dbReference type="Proteomes" id="UP000283975"/>
    </source>
</evidence>
<protein>
    <submittedName>
        <fullName evidence="2">Uncharacterized protein</fullName>
    </submittedName>
</protein>
<comment type="caution">
    <text evidence="2">The sequence shown here is derived from an EMBL/GenBank/DDBJ whole genome shotgun (WGS) entry which is preliminary data.</text>
</comment>
<dbReference type="EMBL" id="QRZM01000004">
    <property type="protein sequence ID" value="RGV76079.1"/>
    <property type="molecule type" value="Genomic_DNA"/>
</dbReference>
<reference evidence="3 4" key="1">
    <citation type="submission" date="2018-08" db="EMBL/GenBank/DDBJ databases">
        <title>A genome reference for cultivated species of the human gut microbiota.</title>
        <authorList>
            <person name="Zou Y."/>
            <person name="Xue W."/>
            <person name="Luo G."/>
        </authorList>
    </citation>
    <scope>NUCLEOTIDE SEQUENCE [LARGE SCALE GENOMIC DNA]</scope>
    <source>
        <strain evidence="1 4">AF14-18</strain>
        <strain evidence="2 3">AM35-14</strain>
    </source>
</reference>
<name>A0A414AWB9_9FIRM</name>
<dbReference type="Proteomes" id="UP000284543">
    <property type="component" value="Unassembled WGS sequence"/>
</dbReference>
<evidence type="ECO:0000313" key="4">
    <source>
        <dbReference type="Proteomes" id="UP000284543"/>
    </source>
</evidence>
<accession>A0A414AWB9</accession>
<sequence>MYHGAACGLIPLLFTPGSDSLSVQAYCLCNIPENAVAFPVFAYAIIIGKKHWIVNVLLYMCFYICPF</sequence>
<gene>
    <name evidence="2" type="ORF">DW839_11450</name>
    <name evidence="1" type="ORF">DWW02_11920</name>
</gene>
<proteinExistence type="predicted"/>